<reference evidence="5" key="1">
    <citation type="journal article" date="2020" name="Stud. Mycol.">
        <title>101 Dothideomycetes genomes: a test case for predicting lifestyles and emergence of pathogens.</title>
        <authorList>
            <person name="Haridas S."/>
            <person name="Albert R."/>
            <person name="Binder M."/>
            <person name="Bloem J."/>
            <person name="Labutti K."/>
            <person name="Salamov A."/>
            <person name="Andreopoulos B."/>
            <person name="Baker S."/>
            <person name="Barry K."/>
            <person name="Bills G."/>
            <person name="Bluhm B."/>
            <person name="Cannon C."/>
            <person name="Castanera R."/>
            <person name="Culley D."/>
            <person name="Daum C."/>
            <person name="Ezra D."/>
            <person name="Gonzalez J."/>
            <person name="Henrissat B."/>
            <person name="Kuo A."/>
            <person name="Liang C."/>
            <person name="Lipzen A."/>
            <person name="Lutzoni F."/>
            <person name="Magnuson J."/>
            <person name="Mondo S."/>
            <person name="Nolan M."/>
            <person name="Ohm R."/>
            <person name="Pangilinan J."/>
            <person name="Park H.-J."/>
            <person name="Ramirez L."/>
            <person name="Alfaro M."/>
            <person name="Sun H."/>
            <person name="Tritt A."/>
            <person name="Yoshinaga Y."/>
            <person name="Zwiers L.-H."/>
            <person name="Turgeon B."/>
            <person name="Goodwin S."/>
            <person name="Spatafora J."/>
            <person name="Crous P."/>
            <person name="Grigoriev I."/>
        </authorList>
    </citation>
    <scope>NUCLEOTIDE SEQUENCE</scope>
    <source>
        <strain evidence="5">CBS 269.34</strain>
    </source>
</reference>
<dbReference type="AlphaFoldDB" id="A0A6A6Q8X7"/>
<dbReference type="PANTHER" id="PTHR23048">
    <property type="entry name" value="MYOSIN LIGHT CHAIN 1, 3"/>
    <property type="match status" value="1"/>
</dbReference>
<feature type="non-terminal residue" evidence="5">
    <location>
        <position position="1"/>
    </location>
</feature>
<evidence type="ECO:0000313" key="6">
    <source>
        <dbReference type="Proteomes" id="UP000799750"/>
    </source>
</evidence>
<gene>
    <name evidence="5" type="ORF">BU16DRAFT_428050</name>
</gene>
<protein>
    <recommendedName>
        <fullName evidence="1">Calmodulin</fullName>
    </recommendedName>
</protein>
<evidence type="ECO:0000256" key="3">
    <source>
        <dbReference type="ARBA" id="ARBA00022837"/>
    </source>
</evidence>
<evidence type="ECO:0000256" key="1">
    <source>
        <dbReference type="ARBA" id="ARBA00020786"/>
    </source>
</evidence>
<organism evidence="5 6">
    <name type="scientific">Lophium mytilinum</name>
    <dbReference type="NCBI Taxonomy" id="390894"/>
    <lineage>
        <taxon>Eukaryota</taxon>
        <taxon>Fungi</taxon>
        <taxon>Dikarya</taxon>
        <taxon>Ascomycota</taxon>
        <taxon>Pezizomycotina</taxon>
        <taxon>Dothideomycetes</taxon>
        <taxon>Pleosporomycetidae</taxon>
        <taxon>Mytilinidiales</taxon>
        <taxon>Mytilinidiaceae</taxon>
        <taxon>Lophium</taxon>
    </lineage>
</organism>
<dbReference type="PROSITE" id="PS00018">
    <property type="entry name" value="EF_HAND_1"/>
    <property type="match status" value="1"/>
</dbReference>
<name>A0A6A6Q8X7_9PEZI</name>
<dbReference type="PROSITE" id="PS50222">
    <property type="entry name" value="EF_HAND_2"/>
    <property type="match status" value="3"/>
</dbReference>
<feature type="domain" description="EF-hand" evidence="4">
    <location>
        <begin position="116"/>
        <end position="145"/>
    </location>
</feature>
<evidence type="ECO:0000313" key="5">
    <source>
        <dbReference type="EMBL" id="KAF2488454.1"/>
    </source>
</evidence>
<dbReference type="FunFam" id="1.10.238.10:FF:000001">
    <property type="entry name" value="Calmodulin 1"/>
    <property type="match status" value="1"/>
</dbReference>
<feature type="domain" description="EF-hand" evidence="4">
    <location>
        <begin position="7"/>
        <end position="42"/>
    </location>
</feature>
<dbReference type="EMBL" id="MU004203">
    <property type="protein sequence ID" value="KAF2488454.1"/>
    <property type="molecule type" value="Genomic_DNA"/>
</dbReference>
<dbReference type="InterPro" id="IPR050230">
    <property type="entry name" value="CALM/Myosin/TropC-like"/>
</dbReference>
<dbReference type="OrthoDB" id="343296at2759"/>
<dbReference type="InterPro" id="IPR002048">
    <property type="entry name" value="EF_hand_dom"/>
</dbReference>
<dbReference type="Pfam" id="PF13499">
    <property type="entry name" value="EF-hand_7"/>
    <property type="match status" value="1"/>
</dbReference>
<accession>A0A6A6Q8X7</accession>
<dbReference type="SMART" id="SM00054">
    <property type="entry name" value="EFh"/>
    <property type="match status" value="3"/>
</dbReference>
<dbReference type="GO" id="GO:0016460">
    <property type="term" value="C:myosin II complex"/>
    <property type="evidence" value="ECO:0007669"/>
    <property type="project" value="TreeGrafter"/>
</dbReference>
<feature type="non-terminal residue" evidence="5">
    <location>
        <position position="145"/>
    </location>
</feature>
<feature type="domain" description="EF-hand" evidence="4">
    <location>
        <begin position="80"/>
        <end position="115"/>
    </location>
</feature>
<dbReference type="SUPFAM" id="SSF47473">
    <property type="entry name" value="EF-hand"/>
    <property type="match status" value="1"/>
</dbReference>
<dbReference type="CDD" id="cd00051">
    <property type="entry name" value="EFh"/>
    <property type="match status" value="1"/>
</dbReference>
<sequence>ASWLDEAEVAECRETFRAFDKDGNGFFDRSELGTVLASAGRVCEAEQLQMAMDRISGVVGTARVTFEEFSALFRAKLDVSLEARAQRRFSLFDKHKSGEIDLAELRACIQSVDDLVTGAEVEEMLRACDVDGNGQVSLEEFVAMM</sequence>
<proteinExistence type="predicted"/>
<evidence type="ECO:0000259" key="4">
    <source>
        <dbReference type="PROSITE" id="PS50222"/>
    </source>
</evidence>
<dbReference type="InterPro" id="IPR018247">
    <property type="entry name" value="EF_Hand_1_Ca_BS"/>
</dbReference>
<evidence type="ECO:0000256" key="2">
    <source>
        <dbReference type="ARBA" id="ARBA00022737"/>
    </source>
</evidence>
<keyword evidence="2" id="KW-0677">Repeat</keyword>
<dbReference type="GO" id="GO:0005509">
    <property type="term" value="F:calcium ion binding"/>
    <property type="evidence" value="ECO:0007669"/>
    <property type="project" value="InterPro"/>
</dbReference>
<keyword evidence="6" id="KW-1185">Reference proteome</keyword>
<keyword evidence="3" id="KW-0106">Calcium</keyword>
<dbReference type="PANTHER" id="PTHR23048:SF0">
    <property type="entry name" value="CALMODULIN LIKE 3"/>
    <property type="match status" value="1"/>
</dbReference>
<dbReference type="InterPro" id="IPR011992">
    <property type="entry name" value="EF-hand-dom_pair"/>
</dbReference>
<dbReference type="Proteomes" id="UP000799750">
    <property type="component" value="Unassembled WGS sequence"/>
</dbReference>
<dbReference type="Pfam" id="PF13405">
    <property type="entry name" value="EF-hand_6"/>
    <property type="match status" value="1"/>
</dbReference>
<dbReference type="Gene3D" id="1.10.238.10">
    <property type="entry name" value="EF-hand"/>
    <property type="match status" value="2"/>
</dbReference>